<evidence type="ECO:0000313" key="6">
    <source>
        <dbReference type="EMBL" id="PZQ17936.1"/>
    </source>
</evidence>
<accession>A0A2W5KLM4</accession>
<dbReference type="PANTHER" id="PTHR11709:SF2">
    <property type="entry name" value="MULTICOPPER OXIDASE LPR1"/>
    <property type="match status" value="1"/>
</dbReference>
<name>A0A2W5KLM4_ANCNO</name>
<feature type="domain" description="Plastocyanin-like" evidence="5">
    <location>
        <begin position="71"/>
        <end position="172"/>
    </location>
</feature>
<dbReference type="Gene3D" id="2.60.40.420">
    <property type="entry name" value="Cupredoxins - blue copper proteins"/>
    <property type="match status" value="3"/>
</dbReference>
<keyword evidence="2" id="KW-0560">Oxidoreductase</keyword>
<dbReference type="InterPro" id="IPR011706">
    <property type="entry name" value="Cu-oxidase_C"/>
</dbReference>
<dbReference type="InterPro" id="IPR008972">
    <property type="entry name" value="Cupredoxin"/>
</dbReference>
<dbReference type="PROSITE" id="PS00080">
    <property type="entry name" value="MULTICOPPER_OXIDASE2"/>
    <property type="match status" value="1"/>
</dbReference>
<protein>
    <submittedName>
        <fullName evidence="6">Copper oxidase</fullName>
    </submittedName>
</protein>
<dbReference type="PANTHER" id="PTHR11709">
    <property type="entry name" value="MULTI-COPPER OXIDASE"/>
    <property type="match status" value="1"/>
</dbReference>
<dbReference type="Proteomes" id="UP000249577">
    <property type="component" value="Unassembled WGS sequence"/>
</dbReference>
<comment type="caution">
    <text evidence="6">The sequence shown here is derived from an EMBL/GenBank/DDBJ whole genome shotgun (WGS) entry which is preliminary data.</text>
</comment>
<dbReference type="GO" id="GO:0030288">
    <property type="term" value="C:outer membrane-bounded periplasmic space"/>
    <property type="evidence" value="ECO:0007669"/>
    <property type="project" value="TreeGrafter"/>
</dbReference>
<evidence type="ECO:0000259" key="5">
    <source>
        <dbReference type="Pfam" id="PF07732"/>
    </source>
</evidence>
<feature type="domain" description="Plastocyanin-like" evidence="3">
    <location>
        <begin position="218"/>
        <end position="291"/>
    </location>
</feature>
<gene>
    <name evidence="6" type="ORF">DI565_04230</name>
</gene>
<dbReference type="Pfam" id="PF07732">
    <property type="entry name" value="Cu-oxidase_3"/>
    <property type="match status" value="1"/>
</dbReference>
<feature type="domain" description="Plastocyanin-like" evidence="4">
    <location>
        <begin position="394"/>
        <end position="491"/>
    </location>
</feature>
<dbReference type="AlphaFoldDB" id="A0A2W5KLM4"/>
<dbReference type="GO" id="GO:0005507">
    <property type="term" value="F:copper ion binding"/>
    <property type="evidence" value="ECO:0007669"/>
    <property type="project" value="InterPro"/>
</dbReference>
<proteinExistence type="predicted"/>
<dbReference type="SUPFAM" id="SSF49503">
    <property type="entry name" value="Cupredoxins"/>
    <property type="match status" value="3"/>
</dbReference>
<evidence type="ECO:0000256" key="1">
    <source>
        <dbReference type="ARBA" id="ARBA00022723"/>
    </source>
</evidence>
<dbReference type="InterPro" id="IPR006311">
    <property type="entry name" value="TAT_signal"/>
</dbReference>
<dbReference type="PROSITE" id="PS51318">
    <property type="entry name" value="TAT"/>
    <property type="match status" value="1"/>
</dbReference>
<dbReference type="InterPro" id="IPR001117">
    <property type="entry name" value="Cu-oxidase_2nd"/>
</dbReference>
<organism evidence="6 7">
    <name type="scientific">Ancylobacter novellus</name>
    <name type="common">Thiobacillus novellus</name>
    <dbReference type="NCBI Taxonomy" id="921"/>
    <lineage>
        <taxon>Bacteria</taxon>
        <taxon>Pseudomonadati</taxon>
        <taxon>Pseudomonadota</taxon>
        <taxon>Alphaproteobacteria</taxon>
        <taxon>Hyphomicrobiales</taxon>
        <taxon>Xanthobacteraceae</taxon>
        <taxon>Ancylobacter</taxon>
    </lineage>
</organism>
<sequence>MSRLGVSRRTLLGGGLAVAGAALLSARGFAKGPAAAKGPPERALKPATGEKQVSLVAAERGAKLLGADGPESRLWTYGDDLFRLVRLTQGETLAVDFENRLPEHTSIHWHGLRIPNDQDGVPYVTQPPVRPGERHAYRFTPPDAGTFWFHPHCDTVSQLGRGLAGVMVVDGDETKPYDADVVVVLKDWRLDEATGGWLPFATTRGELRAGTFGTVRTANGERAPTIPLPAGGDCRLRLLNLDSTRVGDLSFDGMEAAVVAIDGNAVAPFPLTDWRLGPAMRLDVVVRAPAPGKTGALVDYFAAKPVTLATFRGEGEAKPARDFDPAPLTRNPIPEPKLKGADRLSFAFATASGGKAKLAAAAEGGSALEQALLDSLCSASTVNWSINRESWPAGDHSQVPPPLFTLREGRTYVAELSNETPHVHPIHLHGFTFKVLKSTRAGTPVHYADTVLLTPNDRITIAFVADRPGDWMVHCHLIEHQETGMMGYLKVV</sequence>
<keyword evidence="1" id="KW-0479">Metal-binding</keyword>
<evidence type="ECO:0000313" key="7">
    <source>
        <dbReference type="Proteomes" id="UP000249577"/>
    </source>
</evidence>
<dbReference type="GO" id="GO:0016491">
    <property type="term" value="F:oxidoreductase activity"/>
    <property type="evidence" value="ECO:0007669"/>
    <property type="project" value="UniProtKB-KW"/>
</dbReference>
<dbReference type="Pfam" id="PF00394">
    <property type="entry name" value="Cu-oxidase"/>
    <property type="match status" value="1"/>
</dbReference>
<evidence type="ECO:0000256" key="2">
    <source>
        <dbReference type="ARBA" id="ARBA00023002"/>
    </source>
</evidence>
<dbReference type="Pfam" id="PF07731">
    <property type="entry name" value="Cu-oxidase_2"/>
    <property type="match status" value="1"/>
</dbReference>
<reference evidence="6 7" key="1">
    <citation type="submission" date="2017-08" db="EMBL/GenBank/DDBJ databases">
        <title>Infants hospitalized years apart are colonized by the same room-sourced microbial strains.</title>
        <authorList>
            <person name="Brooks B."/>
            <person name="Olm M.R."/>
            <person name="Firek B.A."/>
            <person name="Baker R."/>
            <person name="Thomas B.C."/>
            <person name="Morowitz M.J."/>
            <person name="Banfield J.F."/>
        </authorList>
    </citation>
    <scope>NUCLEOTIDE SEQUENCE [LARGE SCALE GENOMIC DNA]</scope>
    <source>
        <strain evidence="6">S2_005_003_R2_43</strain>
    </source>
</reference>
<dbReference type="InterPro" id="IPR045087">
    <property type="entry name" value="Cu-oxidase_fam"/>
</dbReference>
<evidence type="ECO:0000259" key="4">
    <source>
        <dbReference type="Pfam" id="PF07731"/>
    </source>
</evidence>
<evidence type="ECO:0000259" key="3">
    <source>
        <dbReference type="Pfam" id="PF00394"/>
    </source>
</evidence>
<dbReference type="CDD" id="cd13861">
    <property type="entry name" value="CuRO_1_CumA_like"/>
    <property type="match status" value="1"/>
</dbReference>
<dbReference type="InterPro" id="IPR011707">
    <property type="entry name" value="Cu-oxidase-like_N"/>
</dbReference>
<dbReference type="EMBL" id="QFPN01000002">
    <property type="protein sequence ID" value="PZQ17936.1"/>
    <property type="molecule type" value="Genomic_DNA"/>
</dbReference>
<dbReference type="InterPro" id="IPR002355">
    <property type="entry name" value="Cu_oxidase_Cu_BS"/>
</dbReference>